<sequence length="205" mass="22368">MAFISIVEIIGTIAFAMSGALTAIEKELDYYGIAIFAVTTSVGGGIVRDLLIDRPLPASLENPVYALISLLSAGFVILFYRHFNKLAKMLQYFDAIGLGAFTAIGAEVAVRTGFQQWYVVVTLAVLTGTGGGLIRDVFAREIPYVFRKEVYAMASIFGAILYIVVFKLAGSQVALYSCFLATVLIRVYCMEKDVHLLRVGKVTLQ</sequence>
<keyword evidence="4 7" id="KW-0812">Transmembrane</keyword>
<evidence type="ECO:0000313" key="9">
    <source>
        <dbReference type="EMBL" id="PTQ82977.1"/>
    </source>
</evidence>
<protein>
    <submittedName>
        <fullName evidence="9">Putative membrane protein YeiH</fullName>
    </submittedName>
</protein>
<proteinExistence type="inferred from homology"/>
<dbReference type="EMBL" id="QAOM01000015">
    <property type="protein sequence ID" value="PTQ82977.1"/>
    <property type="molecule type" value="Genomic_DNA"/>
</dbReference>
<comment type="similarity">
    <text evidence="2">Belongs to the UPF0126 family.</text>
</comment>
<keyword evidence="6 7" id="KW-0472">Membrane</keyword>
<evidence type="ECO:0000256" key="6">
    <source>
        <dbReference type="ARBA" id="ARBA00023136"/>
    </source>
</evidence>
<dbReference type="OrthoDB" id="9791874at2"/>
<evidence type="ECO:0000256" key="4">
    <source>
        <dbReference type="ARBA" id="ARBA00022692"/>
    </source>
</evidence>
<feature type="transmembrane region" description="Helical" evidence="7">
    <location>
        <begin position="6"/>
        <end position="24"/>
    </location>
</feature>
<reference evidence="9 10" key="1">
    <citation type="submission" date="2018-04" db="EMBL/GenBank/DDBJ databases">
        <title>Genomic Encyclopedia of Archaeal and Bacterial Type Strains, Phase II (KMG-II): from individual species to whole genera.</title>
        <authorList>
            <person name="Goeker M."/>
        </authorList>
    </citation>
    <scope>NUCLEOTIDE SEQUENCE [LARGE SCALE GENOMIC DNA]</scope>
    <source>
        <strain evidence="9 10">DSM 18806</strain>
    </source>
</reference>
<dbReference type="Proteomes" id="UP000244161">
    <property type="component" value="Unassembled WGS sequence"/>
</dbReference>
<evidence type="ECO:0000256" key="5">
    <source>
        <dbReference type="ARBA" id="ARBA00022989"/>
    </source>
</evidence>
<dbReference type="RefSeq" id="WP_108033230.1">
    <property type="nucleotide sequence ID" value="NZ_QAOM01000015.1"/>
</dbReference>
<feature type="transmembrane region" description="Helical" evidence="7">
    <location>
        <begin position="92"/>
        <end position="110"/>
    </location>
</feature>
<keyword evidence="5 7" id="KW-1133">Transmembrane helix</keyword>
<keyword evidence="10" id="KW-1185">Reference proteome</keyword>
<evidence type="ECO:0000259" key="8">
    <source>
        <dbReference type="Pfam" id="PF03458"/>
    </source>
</evidence>
<dbReference type="AlphaFoldDB" id="A0A2T5IGL8"/>
<gene>
    <name evidence="9" type="ORF">C8U37_11554</name>
</gene>
<comment type="caution">
    <text evidence="9">The sequence shown here is derived from an EMBL/GenBank/DDBJ whole genome shotgun (WGS) entry which is preliminary data.</text>
</comment>
<evidence type="ECO:0000256" key="3">
    <source>
        <dbReference type="ARBA" id="ARBA00022475"/>
    </source>
</evidence>
<evidence type="ECO:0000313" key="10">
    <source>
        <dbReference type="Proteomes" id="UP000244161"/>
    </source>
</evidence>
<dbReference type="GO" id="GO:0005886">
    <property type="term" value="C:plasma membrane"/>
    <property type="evidence" value="ECO:0007669"/>
    <property type="project" value="UniProtKB-SubCell"/>
</dbReference>
<feature type="transmembrane region" description="Helical" evidence="7">
    <location>
        <begin position="31"/>
        <end position="51"/>
    </location>
</feature>
<feature type="transmembrane region" description="Helical" evidence="7">
    <location>
        <begin position="116"/>
        <end position="138"/>
    </location>
</feature>
<comment type="subcellular location">
    <subcellularLocation>
        <location evidence="1">Cell membrane</location>
        <topology evidence="1">Multi-pass membrane protein</topology>
    </subcellularLocation>
</comment>
<accession>A0A2T5IGL8</accession>
<evidence type="ECO:0000256" key="7">
    <source>
        <dbReference type="SAM" id="Phobius"/>
    </source>
</evidence>
<feature type="transmembrane region" description="Helical" evidence="7">
    <location>
        <begin position="173"/>
        <end position="189"/>
    </location>
</feature>
<feature type="domain" description="Glycine transporter" evidence="8">
    <location>
        <begin position="6"/>
        <end position="80"/>
    </location>
</feature>
<feature type="transmembrane region" description="Helical" evidence="7">
    <location>
        <begin position="63"/>
        <end position="80"/>
    </location>
</feature>
<keyword evidence="3" id="KW-1003">Cell membrane</keyword>
<evidence type="ECO:0000256" key="2">
    <source>
        <dbReference type="ARBA" id="ARBA00008193"/>
    </source>
</evidence>
<dbReference type="Pfam" id="PF03458">
    <property type="entry name" value="Gly_transporter"/>
    <property type="match status" value="2"/>
</dbReference>
<dbReference type="InterPro" id="IPR005115">
    <property type="entry name" value="Gly_transporter"/>
</dbReference>
<name>A0A2T5IGL8_9LACT</name>
<dbReference type="PANTHER" id="PTHR30506">
    <property type="entry name" value="INNER MEMBRANE PROTEIN"/>
    <property type="match status" value="1"/>
</dbReference>
<dbReference type="PANTHER" id="PTHR30506:SF3">
    <property type="entry name" value="UPF0126 INNER MEMBRANE PROTEIN YADS-RELATED"/>
    <property type="match status" value="1"/>
</dbReference>
<evidence type="ECO:0000256" key="1">
    <source>
        <dbReference type="ARBA" id="ARBA00004651"/>
    </source>
</evidence>
<feature type="transmembrane region" description="Helical" evidence="7">
    <location>
        <begin position="150"/>
        <end position="167"/>
    </location>
</feature>
<organism evidence="9 10">
    <name type="scientific">Trichococcus patagoniensis</name>
    <dbReference type="NCBI Taxonomy" id="382641"/>
    <lineage>
        <taxon>Bacteria</taxon>
        <taxon>Bacillati</taxon>
        <taxon>Bacillota</taxon>
        <taxon>Bacilli</taxon>
        <taxon>Lactobacillales</taxon>
        <taxon>Carnobacteriaceae</taxon>
        <taxon>Trichococcus</taxon>
    </lineage>
</organism>
<feature type="domain" description="Glycine transporter" evidence="8">
    <location>
        <begin position="92"/>
        <end position="165"/>
    </location>
</feature>